<evidence type="ECO:0000256" key="1">
    <source>
        <dbReference type="SAM" id="MobiDB-lite"/>
    </source>
</evidence>
<proteinExistence type="predicted"/>
<name>A0A9J7HSY4_BRAFL</name>
<protein>
    <submittedName>
        <fullName evidence="3">Uncharacterized protein LOC118407179</fullName>
    </submittedName>
</protein>
<sequence length="590" mass="66839">MPKKKRKITEDMPKRQFTDLNHLLIHVTLQEYMSTIKNSEGPLPVNIFKDQIVLHSMPKDENHKIPWETKFDSFYKQINSTKILDNKQFDNIHNITLLHIIRNLMIKMIFLKCLPSTENDIEFNNILGAMISEHYIDITRNLFKLYIIFSVMNGYIENTGPSDIFCDLFTVVFCIFFPDIIKLTPVLESKEQPVSVIDKMSEMKTTNVTLKKAINLVFKESNLMKHIFPDTCTRKFYQLSMKAADVQKNDNSKEIHLFIPEILEILVQFKEKILTLESREDNFYVNFKRATQSNILKHLFNTNFVSAKTSPKSKSKSRRDAVAFVLPTKDSVHQLLKEINVGIDSVTNTKLHVYVYICKLSGWNVYFTWPQHTDGGDSKPAADKLAQDLQRLPGQNLVVILLLRGVSKISTIKPGNVVPIMTVTTTNDNSCHENLLLPKWPLLDNSHCSFVEACAAEINDPKIQVAVTEPSDCCICDASEFQSAKRANPGKVIAQGLPLFAALRDSCSNLGVIVGVAKSLHDGDTSPVLLTLCNFVREMCVRNPSKVLASAKCSKGRSPKSRQVLPSVPQTPQPNSYRPGEEEDKQVPRI</sequence>
<reference evidence="3" key="2">
    <citation type="submission" date="2025-08" db="UniProtKB">
        <authorList>
            <consortium name="RefSeq"/>
        </authorList>
    </citation>
    <scope>IDENTIFICATION</scope>
    <source>
        <strain evidence="3">S238N-H82</strain>
        <tissue evidence="3">Testes</tissue>
    </source>
</reference>
<dbReference type="RefSeq" id="XP_035663494.1">
    <property type="nucleotide sequence ID" value="XM_035807601.1"/>
</dbReference>
<feature type="region of interest" description="Disordered" evidence="1">
    <location>
        <begin position="552"/>
        <end position="590"/>
    </location>
</feature>
<dbReference type="Proteomes" id="UP000001554">
    <property type="component" value="Chromosome 19"/>
</dbReference>
<accession>A0A9J7HSY4</accession>
<evidence type="ECO:0000313" key="3">
    <source>
        <dbReference type="RefSeq" id="XP_035663494.1"/>
    </source>
</evidence>
<reference evidence="2" key="1">
    <citation type="journal article" date="2020" name="Nat. Ecol. Evol.">
        <title>Deeply conserved synteny resolves early events in vertebrate evolution.</title>
        <authorList>
            <person name="Simakov O."/>
            <person name="Marletaz F."/>
            <person name="Yue J.X."/>
            <person name="O'Connell B."/>
            <person name="Jenkins J."/>
            <person name="Brandt A."/>
            <person name="Calef R."/>
            <person name="Tung C.H."/>
            <person name="Huang T.K."/>
            <person name="Schmutz J."/>
            <person name="Satoh N."/>
            <person name="Yu J.K."/>
            <person name="Putnam N.H."/>
            <person name="Green R.E."/>
            <person name="Rokhsar D.S."/>
        </authorList>
    </citation>
    <scope>NUCLEOTIDE SEQUENCE [LARGE SCALE GENOMIC DNA]</scope>
    <source>
        <strain evidence="2">S238N-H82</strain>
    </source>
</reference>
<organism evidence="2 3">
    <name type="scientific">Branchiostoma floridae</name>
    <name type="common">Florida lancelet</name>
    <name type="synonym">Amphioxus</name>
    <dbReference type="NCBI Taxonomy" id="7739"/>
    <lineage>
        <taxon>Eukaryota</taxon>
        <taxon>Metazoa</taxon>
        <taxon>Chordata</taxon>
        <taxon>Cephalochordata</taxon>
        <taxon>Leptocardii</taxon>
        <taxon>Amphioxiformes</taxon>
        <taxon>Branchiostomatidae</taxon>
        <taxon>Branchiostoma</taxon>
    </lineage>
</organism>
<gene>
    <name evidence="3" type="primary">LOC118407179</name>
</gene>
<evidence type="ECO:0000313" key="2">
    <source>
        <dbReference type="Proteomes" id="UP000001554"/>
    </source>
</evidence>
<dbReference type="AlphaFoldDB" id="A0A9J7HSY4"/>
<keyword evidence="2" id="KW-1185">Reference proteome</keyword>
<dbReference type="GeneID" id="118407179"/>
<dbReference type="KEGG" id="bfo:118407179"/>